<organism evidence="3 4">
    <name type="scientific">Aureimonas ureilytica</name>
    <dbReference type="NCBI Taxonomy" id="401562"/>
    <lineage>
        <taxon>Bacteria</taxon>
        <taxon>Pseudomonadati</taxon>
        <taxon>Pseudomonadota</taxon>
        <taxon>Alphaproteobacteria</taxon>
        <taxon>Hyphomicrobiales</taxon>
        <taxon>Aurantimonadaceae</taxon>
        <taxon>Aureimonas</taxon>
    </lineage>
</organism>
<evidence type="ECO:0000256" key="1">
    <source>
        <dbReference type="ARBA" id="ARBA00010201"/>
    </source>
</evidence>
<dbReference type="SUPFAM" id="SSF55826">
    <property type="entry name" value="YbaK/ProRS associated domain"/>
    <property type="match status" value="1"/>
</dbReference>
<dbReference type="PANTHER" id="PTHR31423">
    <property type="entry name" value="YBAK DOMAIN-CONTAINING PROTEIN"/>
    <property type="match status" value="1"/>
</dbReference>
<dbReference type="Gene3D" id="3.90.960.10">
    <property type="entry name" value="YbaK/aminoacyl-tRNA synthetase-associated domain"/>
    <property type="match status" value="1"/>
</dbReference>
<protein>
    <submittedName>
        <fullName evidence="3">DNA-binding protein</fullName>
    </submittedName>
</protein>
<evidence type="ECO:0000313" key="3">
    <source>
        <dbReference type="EMBL" id="KTQ96509.1"/>
    </source>
</evidence>
<dbReference type="GO" id="GO:0002161">
    <property type="term" value="F:aminoacyl-tRNA deacylase activity"/>
    <property type="evidence" value="ECO:0007669"/>
    <property type="project" value="InterPro"/>
</dbReference>
<dbReference type="InterPro" id="IPR040285">
    <property type="entry name" value="ProX/PRXD1"/>
</dbReference>
<dbReference type="FunFam" id="3.90.960.10:FF:000005">
    <property type="entry name" value="Putative prolyl-tRNA synthetase"/>
    <property type="match status" value="1"/>
</dbReference>
<proteinExistence type="inferred from homology"/>
<feature type="domain" description="YbaK/aminoacyl-tRNA synthetase-associated" evidence="2">
    <location>
        <begin position="24"/>
        <end position="147"/>
    </location>
</feature>
<dbReference type="GO" id="GO:0003677">
    <property type="term" value="F:DNA binding"/>
    <property type="evidence" value="ECO:0007669"/>
    <property type="project" value="UniProtKB-KW"/>
</dbReference>
<dbReference type="EMBL" id="LDPZ01000015">
    <property type="protein sequence ID" value="KTQ96509.1"/>
    <property type="molecule type" value="Genomic_DNA"/>
</dbReference>
<accession>A0A175RB56</accession>
<dbReference type="InterPro" id="IPR007214">
    <property type="entry name" value="YbaK/aa-tRNA-synth-assoc-dom"/>
</dbReference>
<dbReference type="InterPro" id="IPR036754">
    <property type="entry name" value="YbaK/aa-tRNA-synt-asso_dom_sf"/>
</dbReference>
<dbReference type="AlphaFoldDB" id="A0A175RB56"/>
<name>A0A175RB56_9HYPH</name>
<dbReference type="Proteomes" id="UP000078272">
    <property type="component" value="Unassembled WGS sequence"/>
</dbReference>
<evidence type="ECO:0000259" key="2">
    <source>
        <dbReference type="Pfam" id="PF04073"/>
    </source>
</evidence>
<reference evidence="3 4" key="1">
    <citation type="journal article" date="2016" name="Front. Microbiol.">
        <title>Genomic Resource of Rice Seed Associated Bacteria.</title>
        <authorList>
            <person name="Midha S."/>
            <person name="Bansal K."/>
            <person name="Sharma S."/>
            <person name="Kumar N."/>
            <person name="Patil P.P."/>
            <person name="Chaudhry V."/>
            <person name="Patil P.B."/>
        </authorList>
    </citation>
    <scope>NUCLEOTIDE SEQUENCE [LARGE SCALE GENOMIC DNA]</scope>
    <source>
        <strain evidence="3 4">NS226</strain>
    </source>
</reference>
<dbReference type="PATRIC" id="fig|401562.3.peg.901"/>
<dbReference type="Pfam" id="PF04073">
    <property type="entry name" value="tRNA_edit"/>
    <property type="match status" value="1"/>
</dbReference>
<sequence>MQELAPELAERFEVLGLRSRTVAHEPVYTVDESQALRGTIPGAHTKNLFLKDKKSRLFLVVAQEDTNVDLKTLHTRIGAQGRLSFGSPEQMRERLGVEPGSVTAFGIANDGEGVVTLVLDERLMAHDILNCHPLTNRGTTSISREHLFALFAAVRHDPLIVRLEADAADLASGQTS</sequence>
<evidence type="ECO:0000313" key="4">
    <source>
        <dbReference type="Proteomes" id="UP000078272"/>
    </source>
</evidence>
<keyword evidence="3" id="KW-0238">DNA-binding</keyword>
<comment type="similarity">
    <text evidence="1">Belongs to the PRORSD1 family.</text>
</comment>
<dbReference type="STRING" id="401562.NS365_17640"/>
<comment type="caution">
    <text evidence="3">The sequence shown here is derived from an EMBL/GenBank/DDBJ whole genome shotgun (WGS) entry which is preliminary data.</text>
</comment>
<gene>
    <name evidence="3" type="ORF">NS226_07875</name>
</gene>
<dbReference type="CDD" id="cd04335">
    <property type="entry name" value="PrdX_deacylase"/>
    <property type="match status" value="1"/>
</dbReference>
<dbReference type="PANTHER" id="PTHR31423:SF3">
    <property type="entry name" value="PROLYL-TRNA SYNTHETASE ASSOCIATED DOMAIN-CONTAINING PROTEIN 1-RELATED"/>
    <property type="match status" value="1"/>
</dbReference>